<accession>A0A9Q0SYZ7</accession>
<evidence type="ECO:0000313" key="4">
    <source>
        <dbReference type="EMBL" id="KAJ6694515.1"/>
    </source>
</evidence>
<evidence type="ECO:0000256" key="1">
    <source>
        <dbReference type="SAM" id="Coils"/>
    </source>
</evidence>
<feature type="domain" description="Aminotransferase-like plant mobile" evidence="3">
    <location>
        <begin position="2"/>
        <end position="218"/>
    </location>
</feature>
<dbReference type="InterPro" id="IPR044824">
    <property type="entry name" value="MAIN-like"/>
</dbReference>
<evidence type="ECO:0000259" key="3">
    <source>
        <dbReference type="Pfam" id="PF10536"/>
    </source>
</evidence>
<dbReference type="InterPro" id="IPR019557">
    <property type="entry name" value="AminoTfrase-like_pln_mobile"/>
</dbReference>
<dbReference type="PANTHER" id="PTHR46033:SF65">
    <property type="entry name" value="AMINOTRANSFERASE-LIKE PLANT MOBILE DOMAIN-CONTAINING PROTEIN"/>
    <property type="match status" value="1"/>
</dbReference>
<sequence>MSFYLYWICKFIVCNRSVMVLKGFQCVAETIFHAKGPIALAPFLLGLAYNCLGNILRSDFSEHVSGPLWLVVLWAQAYFSPIAASSIATHLRRPRKQNSNSIYSYGDYIIFSQVQCEKTFGECFNYLTDNKRKRQGEEWNPFLKREFGADWFLNFTFHQKLTRDEKDAWKAVLIARDLPAYFSPPSFFLEPYSPNQFARQLGHLQSVPVPFYQTINQPWHSRNTVAANVLKHAEKDYFIRKSAMSQFGNGPRKMHKKRRATRTQKLQRAPKRRARMVSALLEPSPKGGGGGKVGEVEEEESSSSSSEGLPSNKEGKGKEVDDGKEESSSKEDEGEDDDVDMPLTKLRHRKPSADENDMTFDEYPSSEDPVNTEHEQDATGEGDFTPQQNHGPAVNVEQQRKKLKQYMDMSIESIYETDQLNNMERTVDAIYHHSGDALETPILGDLRKQLTGLKNKIPSLMSSINSAESECESLHKQNPALPAKLNQEKLALKADESRLSELTSEEAILELEIQKLMEKKESVLSQKVSAAESAERRKQKIEGLKNIEENIKKAEYSCFQKRNEMSKVNATINATLMDAKRKQLSGCEDEGEKEKVECPLMEPSNERQASHALLKNLCSYAKVAEFQWRTRTSRKDKNKGGIWTVSMGAITERDTTCQQSRDQSVNIEQQWKKLRRDMNFTFEEPRIEAETQKLEEIKEPVVSQKASAAEIVEEGKQKVDGLKNKHEKIKKIEYNRFKWQGKISKFNATTIATSRDSKQALFH</sequence>
<evidence type="ECO:0000256" key="2">
    <source>
        <dbReference type="SAM" id="MobiDB-lite"/>
    </source>
</evidence>
<dbReference type="Pfam" id="PF10536">
    <property type="entry name" value="PMD"/>
    <property type="match status" value="1"/>
</dbReference>
<protein>
    <recommendedName>
        <fullName evidence="3">Aminotransferase-like plant mobile domain-containing protein</fullName>
    </recommendedName>
</protein>
<organism evidence="4 5">
    <name type="scientific">Salix viminalis</name>
    <name type="common">Common osier</name>
    <name type="synonym">Basket willow</name>
    <dbReference type="NCBI Taxonomy" id="40686"/>
    <lineage>
        <taxon>Eukaryota</taxon>
        <taxon>Viridiplantae</taxon>
        <taxon>Streptophyta</taxon>
        <taxon>Embryophyta</taxon>
        <taxon>Tracheophyta</taxon>
        <taxon>Spermatophyta</taxon>
        <taxon>Magnoliopsida</taxon>
        <taxon>eudicotyledons</taxon>
        <taxon>Gunneridae</taxon>
        <taxon>Pentapetalae</taxon>
        <taxon>rosids</taxon>
        <taxon>fabids</taxon>
        <taxon>Malpighiales</taxon>
        <taxon>Salicaceae</taxon>
        <taxon>Saliceae</taxon>
        <taxon>Salix</taxon>
    </lineage>
</organism>
<reference evidence="4" key="2">
    <citation type="journal article" date="2023" name="Int. J. Mol. Sci.">
        <title>De Novo Assembly and Annotation of 11 Diverse Shrub Willow (Salix) Genomes Reveals Novel Gene Organization in Sex-Linked Regions.</title>
        <authorList>
            <person name="Hyden B."/>
            <person name="Feng K."/>
            <person name="Yates T.B."/>
            <person name="Jawdy S."/>
            <person name="Cereghino C."/>
            <person name="Smart L.B."/>
            <person name="Muchero W."/>
        </authorList>
    </citation>
    <scope>NUCLEOTIDE SEQUENCE [LARGE SCALE GENOMIC DNA]</scope>
    <source>
        <tissue evidence="4">Shoot tip</tissue>
    </source>
</reference>
<name>A0A9Q0SYZ7_SALVM</name>
<dbReference type="AlphaFoldDB" id="A0A9Q0SYZ7"/>
<dbReference type="EMBL" id="JAPFFL010000011">
    <property type="protein sequence ID" value="KAJ6694515.1"/>
    <property type="molecule type" value="Genomic_DNA"/>
</dbReference>
<feature type="coiled-coil region" evidence="1">
    <location>
        <begin position="485"/>
        <end position="519"/>
    </location>
</feature>
<keyword evidence="5" id="KW-1185">Reference proteome</keyword>
<dbReference type="OrthoDB" id="837339at2759"/>
<evidence type="ECO:0000313" key="5">
    <source>
        <dbReference type="Proteomes" id="UP001151529"/>
    </source>
</evidence>
<feature type="compositionally biased region" description="Basic and acidic residues" evidence="2">
    <location>
        <begin position="313"/>
        <end position="331"/>
    </location>
</feature>
<keyword evidence="1" id="KW-0175">Coiled coil</keyword>
<feature type="compositionally biased region" description="Basic residues" evidence="2">
    <location>
        <begin position="252"/>
        <end position="262"/>
    </location>
</feature>
<feature type="region of interest" description="Disordered" evidence="2">
    <location>
        <begin position="244"/>
        <end position="395"/>
    </location>
</feature>
<dbReference type="Proteomes" id="UP001151529">
    <property type="component" value="Chromosome 13"/>
</dbReference>
<dbReference type="PANTHER" id="PTHR46033">
    <property type="entry name" value="PROTEIN MAIN-LIKE 2"/>
    <property type="match status" value="1"/>
</dbReference>
<reference evidence="4" key="1">
    <citation type="submission" date="2022-11" db="EMBL/GenBank/DDBJ databases">
        <authorList>
            <person name="Hyden B.L."/>
            <person name="Feng K."/>
            <person name="Yates T."/>
            <person name="Jawdy S."/>
            <person name="Smart L.B."/>
            <person name="Muchero W."/>
        </authorList>
    </citation>
    <scope>NUCLEOTIDE SEQUENCE</scope>
    <source>
        <tissue evidence="4">Shoot tip</tissue>
    </source>
</reference>
<dbReference type="GO" id="GO:0010073">
    <property type="term" value="P:meristem maintenance"/>
    <property type="evidence" value="ECO:0007669"/>
    <property type="project" value="InterPro"/>
</dbReference>
<gene>
    <name evidence="4" type="ORF">OIU85_005219</name>
</gene>
<proteinExistence type="predicted"/>
<comment type="caution">
    <text evidence="4">The sequence shown here is derived from an EMBL/GenBank/DDBJ whole genome shotgun (WGS) entry which is preliminary data.</text>
</comment>